<dbReference type="EMBL" id="BAABDF010000006">
    <property type="protein sequence ID" value="GAA3864381.1"/>
    <property type="molecule type" value="Genomic_DNA"/>
</dbReference>
<organism evidence="3 4">
    <name type="scientific">Celeribacter arenosi</name>
    <dbReference type="NCBI Taxonomy" id="792649"/>
    <lineage>
        <taxon>Bacteria</taxon>
        <taxon>Pseudomonadati</taxon>
        <taxon>Pseudomonadota</taxon>
        <taxon>Alphaproteobacteria</taxon>
        <taxon>Rhodobacterales</taxon>
        <taxon>Roseobacteraceae</taxon>
        <taxon>Celeribacter</taxon>
    </lineage>
</organism>
<dbReference type="Proteomes" id="UP001399917">
    <property type="component" value="Unassembled WGS sequence"/>
</dbReference>
<sequence>MSTLRKFATPLTIGTFLVVGVTGVLWYFHIITDAGRWLHEIVGLAMVAVVGLHLTLNWRAFVTYFKRPLALGIMALFAAVTVGGYMLPDTRAQGEGGMGRAGFAAVTQIGEAEIATLAPVFHLSVDEAVARAVAAGYVDATAQSTPAGLAGSSDTRAVMGAIEAISGN</sequence>
<evidence type="ECO:0000313" key="3">
    <source>
        <dbReference type="EMBL" id="GAA3864381.1"/>
    </source>
</evidence>
<feature type="transmembrane region" description="Helical" evidence="1">
    <location>
        <begin position="7"/>
        <end position="31"/>
    </location>
</feature>
<protein>
    <recommendedName>
        <fullName evidence="2">Flavinylation-associated cytochrome domain-containing protein</fullName>
    </recommendedName>
</protein>
<keyword evidence="1" id="KW-0812">Transmembrane</keyword>
<reference evidence="4" key="1">
    <citation type="journal article" date="2019" name="Int. J. Syst. Evol. Microbiol.">
        <title>The Global Catalogue of Microorganisms (GCM) 10K type strain sequencing project: providing services to taxonomists for standard genome sequencing and annotation.</title>
        <authorList>
            <consortium name="The Broad Institute Genomics Platform"/>
            <consortium name="The Broad Institute Genome Sequencing Center for Infectious Disease"/>
            <person name="Wu L."/>
            <person name="Ma J."/>
        </authorList>
    </citation>
    <scope>NUCLEOTIDE SEQUENCE [LARGE SCALE GENOMIC DNA]</scope>
    <source>
        <strain evidence="4">JCM 17190</strain>
    </source>
</reference>
<evidence type="ECO:0000256" key="1">
    <source>
        <dbReference type="SAM" id="Phobius"/>
    </source>
</evidence>
<evidence type="ECO:0000313" key="4">
    <source>
        <dbReference type="Proteomes" id="UP001399917"/>
    </source>
</evidence>
<gene>
    <name evidence="3" type="ORF">GCM10022404_13410</name>
</gene>
<keyword evidence="1" id="KW-0472">Membrane</keyword>
<dbReference type="RefSeq" id="WP_344845411.1">
    <property type="nucleotide sequence ID" value="NZ_BAABDF010000006.1"/>
</dbReference>
<dbReference type="InterPro" id="IPR025517">
    <property type="entry name" value="DUF4405"/>
</dbReference>
<feature type="transmembrane region" description="Helical" evidence="1">
    <location>
        <begin position="68"/>
        <end position="87"/>
    </location>
</feature>
<feature type="transmembrane region" description="Helical" evidence="1">
    <location>
        <begin position="37"/>
        <end position="56"/>
    </location>
</feature>
<proteinExistence type="predicted"/>
<dbReference type="Pfam" id="PF14358">
    <property type="entry name" value="DUF4405"/>
    <property type="match status" value="1"/>
</dbReference>
<name>A0ABP7K5G1_9RHOB</name>
<feature type="domain" description="Flavinylation-associated cytochrome" evidence="2">
    <location>
        <begin position="8"/>
        <end position="58"/>
    </location>
</feature>
<evidence type="ECO:0000259" key="2">
    <source>
        <dbReference type="Pfam" id="PF14358"/>
    </source>
</evidence>
<comment type="caution">
    <text evidence="3">The sequence shown here is derived from an EMBL/GenBank/DDBJ whole genome shotgun (WGS) entry which is preliminary data.</text>
</comment>
<keyword evidence="4" id="KW-1185">Reference proteome</keyword>
<accession>A0ABP7K5G1</accession>
<keyword evidence="1" id="KW-1133">Transmembrane helix</keyword>